<feature type="domain" description="Chorismate mutase" evidence="2">
    <location>
        <begin position="3"/>
        <end position="93"/>
    </location>
</feature>
<dbReference type="EMBL" id="BART01020264">
    <property type="protein sequence ID" value="GAH02127.1"/>
    <property type="molecule type" value="Genomic_DNA"/>
</dbReference>
<comment type="caution">
    <text evidence="3">The sequence shown here is derived from an EMBL/GenBank/DDBJ whole genome shotgun (WGS) entry which is preliminary data.</text>
</comment>
<evidence type="ECO:0000256" key="1">
    <source>
        <dbReference type="SAM" id="Coils"/>
    </source>
</evidence>
<dbReference type="SUPFAM" id="SSF48600">
    <property type="entry name" value="Chorismate mutase II"/>
    <property type="match status" value="1"/>
</dbReference>
<proteinExistence type="predicted"/>
<dbReference type="InterPro" id="IPR036979">
    <property type="entry name" value="CM_dom_sf"/>
</dbReference>
<feature type="coiled-coil region" evidence="1">
    <location>
        <begin position="2"/>
        <end position="29"/>
    </location>
</feature>
<sequence length="94" mass="11314">MENDFKEKLKEYREEINEIDKNIVGFLNKRAEAVMKIKRLKEDRNVPLYDAKREEELINNIIKYNKGPLYNDNIIQIFESILRNVQVLEKDESL</sequence>
<evidence type="ECO:0000313" key="3">
    <source>
        <dbReference type="EMBL" id="GAH02127.1"/>
    </source>
</evidence>
<dbReference type="Gene3D" id="1.20.59.10">
    <property type="entry name" value="Chorismate mutase"/>
    <property type="match status" value="1"/>
</dbReference>
<dbReference type="GO" id="GO:0046417">
    <property type="term" value="P:chorismate metabolic process"/>
    <property type="evidence" value="ECO:0007669"/>
    <property type="project" value="InterPro"/>
</dbReference>
<dbReference type="PROSITE" id="PS51168">
    <property type="entry name" value="CHORISMATE_MUT_2"/>
    <property type="match status" value="1"/>
</dbReference>
<dbReference type="AlphaFoldDB" id="X1C457"/>
<dbReference type="InterPro" id="IPR036263">
    <property type="entry name" value="Chorismate_II_sf"/>
</dbReference>
<dbReference type="GO" id="GO:0004106">
    <property type="term" value="F:chorismate mutase activity"/>
    <property type="evidence" value="ECO:0007669"/>
    <property type="project" value="InterPro"/>
</dbReference>
<evidence type="ECO:0000259" key="2">
    <source>
        <dbReference type="PROSITE" id="PS51168"/>
    </source>
</evidence>
<dbReference type="SMART" id="SM00830">
    <property type="entry name" value="CM_2"/>
    <property type="match status" value="1"/>
</dbReference>
<dbReference type="InterPro" id="IPR002701">
    <property type="entry name" value="CM_II_prokaryot"/>
</dbReference>
<accession>X1C457</accession>
<reference evidence="3" key="1">
    <citation type="journal article" date="2014" name="Front. Microbiol.">
        <title>High frequency of phylogenetically diverse reductive dehalogenase-homologous genes in deep subseafloor sedimentary metagenomes.</title>
        <authorList>
            <person name="Kawai M."/>
            <person name="Futagami T."/>
            <person name="Toyoda A."/>
            <person name="Takaki Y."/>
            <person name="Nishi S."/>
            <person name="Hori S."/>
            <person name="Arai W."/>
            <person name="Tsubouchi T."/>
            <person name="Morono Y."/>
            <person name="Uchiyama I."/>
            <person name="Ito T."/>
            <person name="Fujiyama A."/>
            <person name="Inagaki F."/>
            <person name="Takami H."/>
        </authorList>
    </citation>
    <scope>NUCLEOTIDE SEQUENCE</scope>
    <source>
        <strain evidence="3">Expedition CK06-06</strain>
    </source>
</reference>
<keyword evidence="1" id="KW-0175">Coiled coil</keyword>
<name>X1C457_9ZZZZ</name>
<protein>
    <recommendedName>
        <fullName evidence="2">Chorismate mutase domain-containing protein</fullName>
    </recommendedName>
</protein>
<organism evidence="3">
    <name type="scientific">marine sediment metagenome</name>
    <dbReference type="NCBI Taxonomy" id="412755"/>
    <lineage>
        <taxon>unclassified sequences</taxon>
        <taxon>metagenomes</taxon>
        <taxon>ecological metagenomes</taxon>
    </lineage>
</organism>
<dbReference type="Pfam" id="PF01817">
    <property type="entry name" value="CM_2"/>
    <property type="match status" value="1"/>
</dbReference>
<gene>
    <name evidence="3" type="ORF">S01H4_37682</name>
</gene>